<evidence type="ECO:0000256" key="1">
    <source>
        <dbReference type="PIRSR" id="PIRSR613078-2"/>
    </source>
</evidence>
<dbReference type="Pfam" id="PF00300">
    <property type="entry name" value="His_Phos_1"/>
    <property type="match status" value="1"/>
</dbReference>
<dbReference type="PANTHER" id="PTHR47623">
    <property type="entry name" value="OS09G0287300 PROTEIN"/>
    <property type="match status" value="1"/>
</dbReference>
<dbReference type="SUPFAM" id="SSF53254">
    <property type="entry name" value="Phosphoglycerate mutase-like"/>
    <property type="match status" value="1"/>
</dbReference>
<proteinExistence type="predicted"/>
<dbReference type="RefSeq" id="WP_106515797.1">
    <property type="nucleotide sequence ID" value="NZ_PXYI01000012.1"/>
</dbReference>
<dbReference type="EMBL" id="PXYI01000012">
    <property type="protein sequence ID" value="PSJ36663.1"/>
    <property type="molecule type" value="Genomic_DNA"/>
</dbReference>
<organism evidence="2 3">
    <name type="scientific">Allosphingosinicella deserti</name>
    <dbReference type="NCBI Taxonomy" id="2116704"/>
    <lineage>
        <taxon>Bacteria</taxon>
        <taxon>Pseudomonadati</taxon>
        <taxon>Pseudomonadota</taxon>
        <taxon>Alphaproteobacteria</taxon>
        <taxon>Sphingomonadales</taxon>
        <taxon>Sphingomonadaceae</taxon>
        <taxon>Allosphingosinicella</taxon>
    </lineage>
</organism>
<evidence type="ECO:0000313" key="2">
    <source>
        <dbReference type="EMBL" id="PSJ36663.1"/>
    </source>
</evidence>
<dbReference type="Gene3D" id="3.40.50.1240">
    <property type="entry name" value="Phosphoglycerate mutase-like"/>
    <property type="match status" value="1"/>
</dbReference>
<dbReference type="InterPro" id="IPR013078">
    <property type="entry name" value="His_Pase_superF_clade-1"/>
</dbReference>
<dbReference type="Proteomes" id="UP000241167">
    <property type="component" value="Unassembled WGS sequence"/>
</dbReference>
<evidence type="ECO:0000313" key="3">
    <source>
        <dbReference type="Proteomes" id="UP000241167"/>
    </source>
</evidence>
<dbReference type="InterPro" id="IPR029033">
    <property type="entry name" value="His_PPase_superfam"/>
</dbReference>
<protein>
    <submittedName>
        <fullName evidence="2">Histidine phosphatase family protein</fullName>
    </submittedName>
</protein>
<accession>A0A2P7QFC8</accession>
<dbReference type="CDD" id="cd07067">
    <property type="entry name" value="HP_PGM_like"/>
    <property type="match status" value="1"/>
</dbReference>
<reference evidence="2 3" key="1">
    <citation type="submission" date="2018-03" db="EMBL/GenBank/DDBJ databases">
        <title>The draft genome of Sphingosinicella sp. GL-C-18.</title>
        <authorList>
            <person name="Liu L."/>
            <person name="Li L."/>
            <person name="Liang L."/>
            <person name="Zhang X."/>
            <person name="Wang T."/>
        </authorList>
    </citation>
    <scope>NUCLEOTIDE SEQUENCE [LARGE SCALE GENOMIC DNA]</scope>
    <source>
        <strain evidence="2 3">GL-C-18</strain>
    </source>
</reference>
<dbReference type="SMART" id="SM00855">
    <property type="entry name" value="PGAM"/>
    <property type="match status" value="1"/>
</dbReference>
<comment type="caution">
    <text evidence="2">The sequence shown here is derived from an EMBL/GenBank/DDBJ whole genome shotgun (WGS) entry which is preliminary data.</text>
</comment>
<feature type="binding site" evidence="1">
    <location>
        <begin position="8"/>
        <end position="15"/>
    </location>
    <ligand>
        <name>substrate</name>
    </ligand>
</feature>
<dbReference type="AlphaFoldDB" id="A0A2P7QFC8"/>
<dbReference type="OrthoDB" id="9810154at2"/>
<name>A0A2P7QFC8_9SPHN</name>
<feature type="binding site" evidence="1">
    <location>
        <position position="58"/>
    </location>
    <ligand>
        <name>substrate</name>
    </ligand>
</feature>
<sequence length="178" mass="19694">MKTLTLLRHAKSTWNDPVARDFDRPLNPRGRRAARTIGAEMRALGLAFDKILASPARRVMETLGEVEQSFGRLAVAYDERLYLAGTTSLLDIVHETDDGVERLLLVGHNPGLEELALMLSGDNALRAELAVKYPTATLAEMAFPVEHWADIADGIGTLARFIRPRDLDPELGPDEDSY</sequence>
<gene>
    <name evidence="2" type="ORF">C7I55_25065</name>
</gene>
<dbReference type="PANTHER" id="PTHR47623:SF1">
    <property type="entry name" value="OS09G0287300 PROTEIN"/>
    <property type="match status" value="1"/>
</dbReference>
<keyword evidence="3" id="KW-1185">Reference proteome</keyword>